<feature type="region of interest" description="Disordered" evidence="1">
    <location>
        <begin position="1"/>
        <end position="163"/>
    </location>
</feature>
<organism evidence="2 3">
    <name type="scientific">Halteria grandinella</name>
    <dbReference type="NCBI Taxonomy" id="5974"/>
    <lineage>
        <taxon>Eukaryota</taxon>
        <taxon>Sar</taxon>
        <taxon>Alveolata</taxon>
        <taxon>Ciliophora</taxon>
        <taxon>Intramacronucleata</taxon>
        <taxon>Spirotrichea</taxon>
        <taxon>Stichotrichia</taxon>
        <taxon>Sporadotrichida</taxon>
        <taxon>Halteriidae</taxon>
        <taxon>Halteria</taxon>
    </lineage>
</organism>
<gene>
    <name evidence="2" type="ORF">FGO68_gene6047</name>
</gene>
<feature type="compositionally biased region" description="Acidic residues" evidence="1">
    <location>
        <begin position="1"/>
        <end position="12"/>
    </location>
</feature>
<feature type="compositionally biased region" description="Basic and acidic residues" evidence="1">
    <location>
        <begin position="13"/>
        <end position="31"/>
    </location>
</feature>
<evidence type="ECO:0000256" key="1">
    <source>
        <dbReference type="SAM" id="MobiDB-lite"/>
    </source>
</evidence>
<reference evidence="2" key="1">
    <citation type="submission" date="2019-06" db="EMBL/GenBank/DDBJ databases">
        <authorList>
            <person name="Zheng W."/>
        </authorList>
    </citation>
    <scope>NUCLEOTIDE SEQUENCE</scope>
    <source>
        <strain evidence="2">QDHG01</strain>
    </source>
</reference>
<feature type="compositionally biased region" description="Basic and acidic residues" evidence="1">
    <location>
        <begin position="124"/>
        <end position="140"/>
    </location>
</feature>
<sequence length="456" mass="50248">MDDDDEDEDEEQTIEKQETKVKTEAEQDAKNDQATSAQQAEIMPKLQQNTVPKVKEEFTKPAQPQGKQGLTDDTTRPSDKQDSEERQQCSKEPMQSELHQNSAGPESEEEDEDESEESSSSDEDDRKPQIHKRGTAEKGLFKPSVSKGSYAQKRAEPQANINFQPKIEAIPQQRQIEQQDEQQFTSLEEQKQVPNQHFIQRLANSGDQSNNIFNAGAFQKQGSIDMGVNRVRSIDLTGGLYTEYGAMDQNAAKRQRLDFDREGNNLTPTPNLPSYIENPEILLGSALSDPFGGIRWNNNGLGSFDIADGAGSYFGGGTASFSQNYFATPRILGETNFAGGLDNYEAFGQFNPAPAISPRPSPALGASNTLLYKSLGANGLGMNIAPLPPRHSFMGGNGFPFGQTLTPIQSEQHNRFYVDGFHQQTTAAFGHQMDLNEEVMSPGDLNQKNALDSQGE</sequence>
<feature type="compositionally biased region" description="Basic and acidic residues" evidence="1">
    <location>
        <begin position="73"/>
        <end position="89"/>
    </location>
</feature>
<name>A0A8J8TAN8_HALGN</name>
<dbReference type="EMBL" id="RRYP01000354">
    <property type="protein sequence ID" value="TNV87561.1"/>
    <property type="molecule type" value="Genomic_DNA"/>
</dbReference>
<evidence type="ECO:0000313" key="3">
    <source>
        <dbReference type="Proteomes" id="UP000785679"/>
    </source>
</evidence>
<accession>A0A8J8TAN8</accession>
<protein>
    <submittedName>
        <fullName evidence="2">Uncharacterized protein</fullName>
    </submittedName>
</protein>
<dbReference type="AlphaFoldDB" id="A0A8J8TAN8"/>
<comment type="caution">
    <text evidence="2">The sequence shown here is derived from an EMBL/GenBank/DDBJ whole genome shotgun (WGS) entry which is preliminary data.</text>
</comment>
<keyword evidence="3" id="KW-1185">Reference proteome</keyword>
<feature type="compositionally biased region" description="Acidic residues" evidence="1">
    <location>
        <begin position="106"/>
        <end position="123"/>
    </location>
</feature>
<proteinExistence type="predicted"/>
<dbReference type="Proteomes" id="UP000785679">
    <property type="component" value="Unassembled WGS sequence"/>
</dbReference>
<evidence type="ECO:0000313" key="2">
    <source>
        <dbReference type="EMBL" id="TNV87561.1"/>
    </source>
</evidence>